<comment type="caution">
    <text evidence="7">The sequence shown here is derived from an EMBL/GenBank/DDBJ whole genome shotgun (WGS) entry which is preliminary data.</text>
</comment>
<dbReference type="FunFam" id="2.60.40.640:FF:000009">
    <property type="entry name" value="Down syndrome critical region protein 3"/>
    <property type="match status" value="1"/>
</dbReference>
<dbReference type="InterPro" id="IPR014752">
    <property type="entry name" value="Arrestin-like_C"/>
</dbReference>
<dbReference type="GO" id="GO:0005768">
    <property type="term" value="C:endosome"/>
    <property type="evidence" value="ECO:0007669"/>
    <property type="project" value="UniProtKB-SubCell"/>
</dbReference>
<dbReference type="PANTHER" id="PTHR12233">
    <property type="entry name" value="VACUOLAR PROTEIN SORTING 26 RELATED"/>
    <property type="match status" value="1"/>
</dbReference>
<dbReference type="InterPro" id="IPR014756">
    <property type="entry name" value="Ig_E-set"/>
</dbReference>
<proteinExistence type="inferred from homology"/>
<accession>A0AAW1TWK7</accession>
<evidence type="ECO:0000256" key="4">
    <source>
        <dbReference type="ARBA" id="ARBA00067597"/>
    </source>
</evidence>
<name>A0AAW1TWK7_9CUCU</name>
<evidence type="ECO:0000256" key="6">
    <source>
        <dbReference type="ARBA" id="ARBA00093474"/>
    </source>
</evidence>
<comment type="subcellular location">
    <subcellularLocation>
        <location evidence="1">Endosome</location>
    </subcellularLocation>
</comment>
<dbReference type="Pfam" id="PF03643">
    <property type="entry name" value="Vps26"/>
    <property type="match status" value="1"/>
</dbReference>
<comment type="similarity">
    <text evidence="2">Belongs to the VPS26 family.</text>
</comment>
<dbReference type="InterPro" id="IPR028934">
    <property type="entry name" value="Vps26-related"/>
</dbReference>
<evidence type="ECO:0000256" key="5">
    <source>
        <dbReference type="ARBA" id="ARBA00093280"/>
    </source>
</evidence>
<dbReference type="AlphaFoldDB" id="A0AAW1TWK7"/>
<evidence type="ECO:0000313" key="8">
    <source>
        <dbReference type="Proteomes" id="UP001431783"/>
    </source>
</evidence>
<dbReference type="SUPFAM" id="SSF81296">
    <property type="entry name" value="E set domains"/>
    <property type="match status" value="1"/>
</dbReference>
<evidence type="ECO:0000256" key="3">
    <source>
        <dbReference type="ARBA" id="ARBA00022753"/>
    </source>
</evidence>
<gene>
    <name evidence="7" type="ORF">WA026_011069</name>
</gene>
<evidence type="ECO:0000256" key="1">
    <source>
        <dbReference type="ARBA" id="ARBA00004177"/>
    </source>
</evidence>
<sequence length="297" mass="33573">MSISLDINVKRADKIYFEGENVTGHLQISTPTDFKHDGIFLVMEGAVNLQISSKNVGIIDAFYNSVKPIQLLSSTCEISNSGRIPSGVTHIPFEIPLKAKANRTLYETYHGVYVNISYLLRCDIKRSFLSKDIQKIQEFLVQSKHSILPLVKELRPVEINLTPRIISGSDAGAPDFHLYGRLDSTYCNISKPITGHLKFKKCAIPVRSLELQLVRVETCGCAEGFAKESTEIQNIQIGDGDIPLNTEIPIYMIFPRLFTCPSLIEHNFKIEFEINIVIIFQNDHLITNNFPIILYRM</sequence>
<dbReference type="Gene3D" id="2.60.40.640">
    <property type="match status" value="2"/>
</dbReference>
<evidence type="ECO:0000256" key="2">
    <source>
        <dbReference type="ARBA" id="ARBA00009100"/>
    </source>
</evidence>
<comment type="function">
    <text evidence="5">Component of the commander complex that is essential for endosomal recycling of transmembrane cargos; the commander complex is composed of the CCC subcomplex and the retriever subcomplex. Component of the retriever complex, which is a heterotrimeric complex related to retromer cargo-selective complex (CSC) and essential for retromer-independent retrieval and recycling of numerous cargos such as integrin alpha-5/beta-1 (ITGA5:ITGB1). The recruitment of the retriever complex to the endosomal membrane involves CCC and WASH complexes. In the endosomes, drives the retriever and recycling of NxxY-motif-containing cargo proteins by coupling to SNX17, a cargo essential for the homeostatic maintenance of numerous cell surface proteins associated with processes that include cell migration, cell adhesion, nutrient supply and cell signaling.</text>
</comment>
<dbReference type="GO" id="GO:0006886">
    <property type="term" value="P:intracellular protein transport"/>
    <property type="evidence" value="ECO:0007669"/>
    <property type="project" value="InterPro"/>
</dbReference>
<dbReference type="EMBL" id="JARQZJ010000035">
    <property type="protein sequence ID" value="KAK9875967.1"/>
    <property type="molecule type" value="Genomic_DNA"/>
</dbReference>
<dbReference type="Proteomes" id="UP001431783">
    <property type="component" value="Unassembled WGS sequence"/>
</dbReference>
<comment type="subunit">
    <text evidence="6">Component of the commander complex that is essential for endosomal recycling of transmembrane cargos; the commander complex is composed of the CCC subcomplex and the retriever subcomplex. Component of the heterotrimeric retriever complex consisting of VPS26C, VPS29 and VPS35L; within the complex interacts with VPS35L. Interacts with SNX17 (via C-terminus); the interaction is direct and associates SNX17 with the retriever complex. Interacts with SNX31; the interaction is direct.</text>
</comment>
<organism evidence="7 8">
    <name type="scientific">Henosepilachna vigintioctopunctata</name>
    <dbReference type="NCBI Taxonomy" id="420089"/>
    <lineage>
        <taxon>Eukaryota</taxon>
        <taxon>Metazoa</taxon>
        <taxon>Ecdysozoa</taxon>
        <taxon>Arthropoda</taxon>
        <taxon>Hexapoda</taxon>
        <taxon>Insecta</taxon>
        <taxon>Pterygota</taxon>
        <taxon>Neoptera</taxon>
        <taxon>Endopterygota</taxon>
        <taxon>Coleoptera</taxon>
        <taxon>Polyphaga</taxon>
        <taxon>Cucujiformia</taxon>
        <taxon>Coccinelloidea</taxon>
        <taxon>Coccinellidae</taxon>
        <taxon>Epilachninae</taxon>
        <taxon>Epilachnini</taxon>
        <taxon>Henosepilachna</taxon>
    </lineage>
</organism>
<reference evidence="7 8" key="1">
    <citation type="submission" date="2023-03" db="EMBL/GenBank/DDBJ databases">
        <title>Genome insight into feeding habits of ladybird beetles.</title>
        <authorList>
            <person name="Li H.-S."/>
            <person name="Huang Y.-H."/>
            <person name="Pang H."/>
        </authorList>
    </citation>
    <scope>NUCLEOTIDE SEQUENCE [LARGE SCALE GENOMIC DNA]</scope>
    <source>
        <strain evidence="7">SYSU_2023b</strain>
        <tissue evidence="7">Whole body</tissue>
    </source>
</reference>
<protein>
    <recommendedName>
        <fullName evidence="4">Vacuolar protein sorting-associated protein 26C</fullName>
    </recommendedName>
</protein>
<evidence type="ECO:0000313" key="7">
    <source>
        <dbReference type="EMBL" id="KAK9875967.1"/>
    </source>
</evidence>
<keyword evidence="3" id="KW-0967">Endosome</keyword>
<keyword evidence="8" id="KW-1185">Reference proteome</keyword>